<reference evidence="6" key="1">
    <citation type="submission" date="2013-03" db="EMBL/GenBank/DDBJ databases">
        <title>Genome Sequence of the Profundibacterium mesophilum strain KAUST100406-0324T from Red Sea, a novel genus in the family Rhodobacteraceae.</title>
        <authorList>
            <person name="Essack M."/>
            <person name="Alam I."/>
            <person name="Lafi F."/>
            <person name="Alawi W."/>
            <person name="Kamanu F."/>
            <person name="Al-Suwailem A."/>
            <person name="Lee O.O."/>
            <person name="Xu Y."/>
            <person name="Bajic V."/>
            <person name="Qian P.-Y."/>
            <person name="Archer J."/>
        </authorList>
    </citation>
    <scope>NUCLEOTIDE SEQUENCE</scope>
    <source>
        <strain evidence="6">KAUST100406-0324</strain>
    </source>
</reference>
<name>A0A921NV93_9RHOB</name>
<dbReference type="Pfam" id="PF04828">
    <property type="entry name" value="GFA"/>
    <property type="match status" value="1"/>
</dbReference>
<dbReference type="GO" id="GO:0046872">
    <property type="term" value="F:metal ion binding"/>
    <property type="evidence" value="ECO:0007669"/>
    <property type="project" value="UniProtKB-KW"/>
</dbReference>
<sequence length="136" mass="14611">MNELNPIGGCLCNEVSYRVRGALSPALACHCGQCRSWGGHHLVAASADPASVEIEGEVRWYASSSDVRRGFCPECGSSLFWQRGGGPLHIMVGTLDAPSGTQLAGHVFVKDKGDYYEIDDNLPKSDDDEIDLGDRA</sequence>
<keyword evidence="7" id="KW-1185">Reference proteome</keyword>
<dbReference type="OrthoDB" id="9807246at2"/>
<dbReference type="PROSITE" id="PS51891">
    <property type="entry name" value="CENP_V_GFA"/>
    <property type="match status" value="1"/>
</dbReference>
<dbReference type="InterPro" id="IPR006913">
    <property type="entry name" value="CENP-V/GFA"/>
</dbReference>
<comment type="caution">
    <text evidence="6">The sequence shown here is derived from an EMBL/GenBank/DDBJ whole genome shotgun (WGS) entry which is preliminary data.</text>
</comment>
<evidence type="ECO:0000256" key="4">
    <source>
        <dbReference type="ARBA" id="ARBA00023239"/>
    </source>
</evidence>
<gene>
    <name evidence="6" type="ORF">PMES_01405</name>
</gene>
<protein>
    <recommendedName>
        <fullName evidence="5">CENP-V/GFA domain-containing protein</fullName>
    </recommendedName>
</protein>
<accession>A0A921NV93</accession>
<evidence type="ECO:0000313" key="6">
    <source>
        <dbReference type="EMBL" id="KAF0676248.1"/>
    </source>
</evidence>
<dbReference type="EMBL" id="APKE01000015">
    <property type="protein sequence ID" value="KAF0676248.1"/>
    <property type="molecule type" value="Genomic_DNA"/>
</dbReference>
<dbReference type="InterPro" id="IPR011057">
    <property type="entry name" value="Mss4-like_sf"/>
</dbReference>
<dbReference type="Gene3D" id="3.90.1590.10">
    <property type="entry name" value="glutathione-dependent formaldehyde- activating enzyme (gfa)"/>
    <property type="match status" value="1"/>
</dbReference>
<dbReference type="AlphaFoldDB" id="A0A921NV93"/>
<keyword evidence="3" id="KW-0862">Zinc</keyword>
<evidence type="ECO:0000256" key="1">
    <source>
        <dbReference type="ARBA" id="ARBA00005495"/>
    </source>
</evidence>
<dbReference type="PANTHER" id="PTHR33337">
    <property type="entry name" value="GFA DOMAIN-CONTAINING PROTEIN"/>
    <property type="match status" value="1"/>
</dbReference>
<evidence type="ECO:0000259" key="5">
    <source>
        <dbReference type="PROSITE" id="PS51891"/>
    </source>
</evidence>
<feature type="domain" description="CENP-V/GFA" evidence="5">
    <location>
        <begin position="6"/>
        <end position="117"/>
    </location>
</feature>
<dbReference type="RefSeq" id="WP_159964848.1">
    <property type="nucleotide sequence ID" value="NZ_APKE01000015.1"/>
</dbReference>
<evidence type="ECO:0000256" key="3">
    <source>
        <dbReference type="ARBA" id="ARBA00022833"/>
    </source>
</evidence>
<dbReference type="Proteomes" id="UP000698242">
    <property type="component" value="Unassembled WGS sequence"/>
</dbReference>
<dbReference type="GO" id="GO:0016846">
    <property type="term" value="F:carbon-sulfur lyase activity"/>
    <property type="evidence" value="ECO:0007669"/>
    <property type="project" value="InterPro"/>
</dbReference>
<evidence type="ECO:0000256" key="2">
    <source>
        <dbReference type="ARBA" id="ARBA00022723"/>
    </source>
</evidence>
<proteinExistence type="inferred from homology"/>
<keyword evidence="4" id="KW-0456">Lyase</keyword>
<evidence type="ECO:0000313" key="7">
    <source>
        <dbReference type="Proteomes" id="UP000698242"/>
    </source>
</evidence>
<dbReference type="SUPFAM" id="SSF51316">
    <property type="entry name" value="Mss4-like"/>
    <property type="match status" value="1"/>
</dbReference>
<keyword evidence="2" id="KW-0479">Metal-binding</keyword>
<comment type="similarity">
    <text evidence="1">Belongs to the Gfa family.</text>
</comment>
<dbReference type="PANTHER" id="PTHR33337:SF40">
    <property type="entry name" value="CENP-V_GFA DOMAIN-CONTAINING PROTEIN-RELATED"/>
    <property type="match status" value="1"/>
</dbReference>
<organism evidence="6 7">
    <name type="scientific">Profundibacterium mesophilum KAUST100406-0324</name>
    <dbReference type="NCBI Taxonomy" id="1037889"/>
    <lineage>
        <taxon>Bacteria</taxon>
        <taxon>Pseudomonadati</taxon>
        <taxon>Pseudomonadota</taxon>
        <taxon>Alphaproteobacteria</taxon>
        <taxon>Rhodobacterales</taxon>
        <taxon>Roseobacteraceae</taxon>
        <taxon>Profundibacterium</taxon>
    </lineage>
</organism>